<reference evidence="2" key="1">
    <citation type="submission" date="2016-05" db="EMBL/GenBank/DDBJ databases">
        <title>Comparative genomics of biotechnologically important yeasts.</title>
        <authorList>
            <consortium name="DOE Joint Genome Institute"/>
            <person name="Riley R."/>
            <person name="Haridas S."/>
            <person name="Wolfe K.H."/>
            <person name="Lopes M.R."/>
            <person name="Hittinger C.T."/>
            <person name="Goker M."/>
            <person name="Salamov A."/>
            <person name="Wisecaver J."/>
            <person name="Long T.M."/>
            <person name="Aerts A.L."/>
            <person name="Barry K."/>
            <person name="Choi C."/>
            <person name="Clum A."/>
            <person name="Coughlan A.Y."/>
            <person name="Deshpande S."/>
            <person name="Douglass A.P."/>
            <person name="Hanson S.J."/>
            <person name="Klenk H.-P."/>
            <person name="Labutti K."/>
            <person name="Lapidus A."/>
            <person name="Lindquist E."/>
            <person name="Lipzen A."/>
            <person name="Meier-Kolthoff J.P."/>
            <person name="Ohm R.A."/>
            <person name="Otillar R.P."/>
            <person name="Pangilinan J."/>
            <person name="Peng Y."/>
            <person name="Rokas A."/>
            <person name="Rosa C.A."/>
            <person name="Scheuner C."/>
            <person name="Sibirny A.A."/>
            <person name="Slot J.C."/>
            <person name="Stielow J.B."/>
            <person name="Sun H."/>
            <person name="Kurtzman C.P."/>
            <person name="Blackwell M."/>
            <person name="Grigoriev I.V."/>
            <person name="Jeffries T.W."/>
        </authorList>
    </citation>
    <scope>NUCLEOTIDE SEQUENCE [LARGE SCALE GENOMIC DNA]</scope>
    <source>
        <strain evidence="2">NRRL Y-12698</strain>
    </source>
</reference>
<dbReference type="EMBL" id="KV454429">
    <property type="protein sequence ID" value="ODQ80847.1"/>
    <property type="molecule type" value="Genomic_DNA"/>
</dbReference>
<protein>
    <submittedName>
        <fullName evidence="1">Uncharacterized protein</fullName>
    </submittedName>
</protein>
<evidence type="ECO:0000313" key="1">
    <source>
        <dbReference type="EMBL" id="ODQ80847.1"/>
    </source>
</evidence>
<accession>A0A1E3QV63</accession>
<gene>
    <name evidence="1" type="ORF">BABINDRAFT_161050</name>
</gene>
<dbReference type="GeneID" id="30146471"/>
<dbReference type="AlphaFoldDB" id="A0A1E3QV63"/>
<dbReference type="Proteomes" id="UP000094336">
    <property type="component" value="Unassembled WGS sequence"/>
</dbReference>
<evidence type="ECO:0000313" key="2">
    <source>
        <dbReference type="Proteomes" id="UP000094336"/>
    </source>
</evidence>
<dbReference type="RefSeq" id="XP_018986175.1">
    <property type="nucleotide sequence ID" value="XM_019128618.1"/>
</dbReference>
<sequence>MPLVILHGPAIFTYTLANIILDLGAFRNRTNILIVETPGENQSQFWCYNPTNDCTQFILHENHILPVESMVRSHGRDTMNMDRVPNCIISLKLGPHKPQGFLYNPSVYLHHLRAKLGQTGLVSYTSLLSHYELSHHSLDRLARQFQGQVMTFDALSLAEQSHLLRRAGSGVSLCNMHCTNFDLPRLCLVPNRGGETYQITGNFHSQLTEHYVVQGPTLTSHTLALAECLRVGFQVYEEIIYPKFIHGEFHANWHKI</sequence>
<name>A0A1E3QV63_9ASCO</name>
<keyword evidence="2" id="KW-1185">Reference proteome</keyword>
<proteinExistence type="predicted"/>
<organism evidence="1 2">
    <name type="scientific">Babjeviella inositovora NRRL Y-12698</name>
    <dbReference type="NCBI Taxonomy" id="984486"/>
    <lineage>
        <taxon>Eukaryota</taxon>
        <taxon>Fungi</taxon>
        <taxon>Dikarya</taxon>
        <taxon>Ascomycota</taxon>
        <taxon>Saccharomycotina</taxon>
        <taxon>Pichiomycetes</taxon>
        <taxon>Serinales incertae sedis</taxon>
        <taxon>Babjeviella</taxon>
    </lineage>
</organism>